<evidence type="ECO:0000313" key="9">
    <source>
        <dbReference type="EMBL" id="OWF49550.1"/>
    </source>
</evidence>
<dbReference type="GO" id="GO:0007165">
    <property type="term" value="P:signal transduction"/>
    <property type="evidence" value="ECO:0007669"/>
    <property type="project" value="InterPro"/>
</dbReference>
<evidence type="ECO:0000256" key="1">
    <source>
        <dbReference type="ARBA" id="ARBA00004167"/>
    </source>
</evidence>
<comment type="similarity">
    <text evidence="2">Belongs to the Toll-like receptor family.</text>
</comment>
<comment type="subcellular location">
    <subcellularLocation>
        <location evidence="1">Membrane</location>
        <topology evidence="1">Single-pass membrane protein</topology>
    </subcellularLocation>
</comment>
<evidence type="ECO:0000313" key="10">
    <source>
        <dbReference type="Proteomes" id="UP000242188"/>
    </source>
</evidence>
<reference evidence="9 10" key="1">
    <citation type="journal article" date="2017" name="Nat. Ecol. Evol.">
        <title>Scallop genome provides insights into evolution of bilaterian karyotype and development.</title>
        <authorList>
            <person name="Wang S."/>
            <person name="Zhang J."/>
            <person name="Jiao W."/>
            <person name="Li J."/>
            <person name="Xun X."/>
            <person name="Sun Y."/>
            <person name="Guo X."/>
            <person name="Huan P."/>
            <person name="Dong B."/>
            <person name="Zhang L."/>
            <person name="Hu X."/>
            <person name="Sun X."/>
            <person name="Wang J."/>
            <person name="Zhao C."/>
            <person name="Wang Y."/>
            <person name="Wang D."/>
            <person name="Huang X."/>
            <person name="Wang R."/>
            <person name="Lv J."/>
            <person name="Li Y."/>
            <person name="Zhang Z."/>
            <person name="Liu B."/>
            <person name="Lu W."/>
            <person name="Hui Y."/>
            <person name="Liang J."/>
            <person name="Zhou Z."/>
            <person name="Hou R."/>
            <person name="Li X."/>
            <person name="Liu Y."/>
            <person name="Li H."/>
            <person name="Ning X."/>
            <person name="Lin Y."/>
            <person name="Zhao L."/>
            <person name="Xing Q."/>
            <person name="Dou J."/>
            <person name="Li Y."/>
            <person name="Mao J."/>
            <person name="Guo H."/>
            <person name="Dou H."/>
            <person name="Li T."/>
            <person name="Mu C."/>
            <person name="Jiang W."/>
            <person name="Fu Q."/>
            <person name="Fu X."/>
            <person name="Miao Y."/>
            <person name="Liu J."/>
            <person name="Yu Q."/>
            <person name="Li R."/>
            <person name="Liao H."/>
            <person name="Li X."/>
            <person name="Kong Y."/>
            <person name="Jiang Z."/>
            <person name="Chourrout D."/>
            <person name="Li R."/>
            <person name="Bao Z."/>
        </authorList>
    </citation>
    <scope>NUCLEOTIDE SEQUENCE [LARGE SCALE GENOMIC DNA]</scope>
    <source>
        <strain evidence="9 10">PY_sf001</strain>
    </source>
</reference>
<dbReference type="InterPro" id="IPR035897">
    <property type="entry name" value="Toll_tir_struct_dom_sf"/>
</dbReference>
<dbReference type="InterPro" id="IPR001611">
    <property type="entry name" value="Leu-rich_rpt"/>
</dbReference>
<gene>
    <name evidence="9" type="ORF">KP79_PYT17466</name>
</gene>
<dbReference type="GO" id="GO:0005886">
    <property type="term" value="C:plasma membrane"/>
    <property type="evidence" value="ECO:0007669"/>
    <property type="project" value="TreeGrafter"/>
</dbReference>
<accession>A0A210QLD4</accession>
<dbReference type="SMART" id="SM00255">
    <property type="entry name" value="TIR"/>
    <property type="match status" value="1"/>
</dbReference>
<dbReference type="OrthoDB" id="6105302at2759"/>
<dbReference type="STRING" id="6573.A0A210QLD4"/>
<evidence type="ECO:0000256" key="3">
    <source>
        <dbReference type="ARBA" id="ARBA00022692"/>
    </source>
</evidence>
<dbReference type="Proteomes" id="UP000242188">
    <property type="component" value="Unassembled WGS sequence"/>
</dbReference>
<keyword evidence="6 7" id="KW-0472">Membrane</keyword>
<dbReference type="AlphaFoldDB" id="A0A210QLD4"/>
<protein>
    <submittedName>
        <fullName evidence="9">Toll-like receptor 2 type-2</fullName>
    </submittedName>
</protein>
<feature type="domain" description="TIR" evidence="8">
    <location>
        <begin position="545"/>
        <end position="689"/>
    </location>
</feature>
<evidence type="ECO:0000256" key="4">
    <source>
        <dbReference type="ARBA" id="ARBA00022729"/>
    </source>
</evidence>
<keyword evidence="4" id="KW-0732">Signal</keyword>
<keyword evidence="5 7" id="KW-1133">Transmembrane helix</keyword>
<keyword evidence="9" id="KW-0675">Receptor</keyword>
<organism evidence="9 10">
    <name type="scientific">Mizuhopecten yessoensis</name>
    <name type="common">Japanese scallop</name>
    <name type="synonym">Patinopecten yessoensis</name>
    <dbReference type="NCBI Taxonomy" id="6573"/>
    <lineage>
        <taxon>Eukaryota</taxon>
        <taxon>Metazoa</taxon>
        <taxon>Spiralia</taxon>
        <taxon>Lophotrochozoa</taxon>
        <taxon>Mollusca</taxon>
        <taxon>Bivalvia</taxon>
        <taxon>Autobranchia</taxon>
        <taxon>Pteriomorphia</taxon>
        <taxon>Pectinida</taxon>
        <taxon>Pectinoidea</taxon>
        <taxon>Pectinidae</taxon>
        <taxon>Mizuhopecten</taxon>
    </lineage>
</organism>
<sequence>MDPTIFESLTQLKTLKINRNDFHIKKIYPECALSTISQLDWLFMDIFERFSFGNGFLNFTNLRKLELSFRGRDSVSFLNTSFHGLKRSNISHLIIRSRIRKIETNFLSPLNTLKTFKFQSLGSAMSVHDPLQGLYGLRNRYMDSLTIESFGVKFSRGFNLVKRDFLYLRSICVKNLYLTRNDITGISTDAVAAWTSRKCIEVLDVSRNRFYTPKLLYILVLFPSITQLYCSHINDNSRRKRNILAVMEQVLFLPKHLTYVNMTHNRLSGPMINVTFAKGNNLQKLDIGYSSRNPACSYGQIKGLVHLTALDMSGIDCSNPNPNMFAGMPNLSRIVASRCNLEKVFTTNSISLFKGLSTLSFVDISSNSLEFLNTDLFVDQKDSLKTLVLAGNHIDHIPFLLLKDLNVIETVDLRYNQISTLNHSEYTVLEELKLKFENFKIMLFGNPLVCSCDNLDFILWIATTKALYNKNELSCMTSTGSQLKIVKFLESFDEFQDSCVSQFWLIISIILILVFFMLIVLTREAWRRSVWLRVRCRQPLEQTIYQNDIFISYCDEDADWIVNTFVPWLHEKKIKYCIDQKHFPPGRDIADNIMDAVDNSYQTVFVVSYPFLESEWTTFTIKLASVYSFRDGREDMNIIILLNDIKKSEFPKLVPENWDVVRPLHWTSDSCTDNETTNKLFWKRLFKRIQRRNRRFLSAYGSESFL</sequence>
<dbReference type="SUPFAM" id="SSF52058">
    <property type="entry name" value="L domain-like"/>
    <property type="match status" value="2"/>
</dbReference>
<evidence type="ECO:0000259" key="8">
    <source>
        <dbReference type="PROSITE" id="PS50104"/>
    </source>
</evidence>
<dbReference type="Gene3D" id="3.80.10.10">
    <property type="entry name" value="Ribonuclease Inhibitor"/>
    <property type="match status" value="3"/>
</dbReference>
<evidence type="ECO:0000256" key="7">
    <source>
        <dbReference type="SAM" id="Phobius"/>
    </source>
</evidence>
<evidence type="ECO:0000256" key="5">
    <source>
        <dbReference type="ARBA" id="ARBA00022989"/>
    </source>
</evidence>
<evidence type="ECO:0000256" key="6">
    <source>
        <dbReference type="ARBA" id="ARBA00023136"/>
    </source>
</evidence>
<comment type="caution">
    <text evidence="9">The sequence shown here is derived from an EMBL/GenBank/DDBJ whole genome shotgun (WGS) entry which is preliminary data.</text>
</comment>
<proteinExistence type="inferred from homology"/>
<dbReference type="GO" id="GO:0038023">
    <property type="term" value="F:signaling receptor activity"/>
    <property type="evidence" value="ECO:0007669"/>
    <property type="project" value="TreeGrafter"/>
</dbReference>
<dbReference type="PANTHER" id="PTHR24365">
    <property type="entry name" value="TOLL-LIKE RECEPTOR"/>
    <property type="match status" value="1"/>
</dbReference>
<dbReference type="InterPro" id="IPR000157">
    <property type="entry name" value="TIR_dom"/>
</dbReference>
<evidence type="ECO:0000256" key="2">
    <source>
        <dbReference type="ARBA" id="ARBA00009634"/>
    </source>
</evidence>
<dbReference type="PANTHER" id="PTHR24365:SF541">
    <property type="entry name" value="PROTEIN TOLL-RELATED"/>
    <property type="match status" value="1"/>
</dbReference>
<keyword evidence="10" id="KW-1185">Reference proteome</keyword>
<feature type="transmembrane region" description="Helical" evidence="7">
    <location>
        <begin position="503"/>
        <end position="521"/>
    </location>
</feature>
<dbReference type="PROSITE" id="PS51450">
    <property type="entry name" value="LRR"/>
    <property type="match status" value="1"/>
</dbReference>
<dbReference type="EMBL" id="NEDP02003088">
    <property type="protein sequence ID" value="OWF49550.1"/>
    <property type="molecule type" value="Genomic_DNA"/>
</dbReference>
<dbReference type="SUPFAM" id="SSF52200">
    <property type="entry name" value="Toll/Interleukin receptor TIR domain"/>
    <property type="match status" value="1"/>
</dbReference>
<name>A0A210QLD4_MIZYE</name>
<keyword evidence="3 7" id="KW-0812">Transmembrane</keyword>
<dbReference type="InterPro" id="IPR032675">
    <property type="entry name" value="LRR_dom_sf"/>
</dbReference>
<dbReference type="Gene3D" id="3.40.50.10140">
    <property type="entry name" value="Toll/interleukin-1 receptor homology (TIR) domain"/>
    <property type="match status" value="1"/>
</dbReference>
<dbReference type="Pfam" id="PF13676">
    <property type="entry name" value="TIR_2"/>
    <property type="match status" value="1"/>
</dbReference>
<dbReference type="PROSITE" id="PS50104">
    <property type="entry name" value="TIR"/>
    <property type="match status" value="1"/>
</dbReference>